<name>A0A848CC45_9BACT</name>
<dbReference type="InterPro" id="IPR002035">
    <property type="entry name" value="VWF_A"/>
</dbReference>
<dbReference type="InterPro" id="IPR036465">
    <property type="entry name" value="vWFA_dom_sf"/>
</dbReference>
<dbReference type="RefSeq" id="WP_168935575.1">
    <property type="nucleotide sequence ID" value="NZ_JABAFY010000019.1"/>
</dbReference>
<dbReference type="Proteomes" id="UP000522333">
    <property type="component" value="Unassembled WGS sequence"/>
</dbReference>
<dbReference type="Gene3D" id="3.40.50.410">
    <property type="entry name" value="von Willebrand factor, type A domain"/>
    <property type="match status" value="1"/>
</dbReference>
<dbReference type="SUPFAM" id="SSF53300">
    <property type="entry name" value="vWA-like"/>
    <property type="match status" value="1"/>
</dbReference>
<dbReference type="SMART" id="SM00327">
    <property type="entry name" value="VWA"/>
    <property type="match status" value="1"/>
</dbReference>
<dbReference type="InterPro" id="IPR051928">
    <property type="entry name" value="NorD/CobT"/>
</dbReference>
<organism evidence="3 4">
    <name type="scientific">Desulfovibrio piger</name>
    <dbReference type="NCBI Taxonomy" id="901"/>
    <lineage>
        <taxon>Bacteria</taxon>
        <taxon>Pseudomonadati</taxon>
        <taxon>Thermodesulfobacteriota</taxon>
        <taxon>Desulfovibrionia</taxon>
        <taxon>Desulfovibrionales</taxon>
        <taxon>Desulfovibrionaceae</taxon>
        <taxon>Desulfovibrio</taxon>
    </lineage>
</organism>
<protein>
    <submittedName>
        <fullName evidence="3">VWA domain-containing protein</fullName>
    </submittedName>
</protein>
<gene>
    <name evidence="3" type="ORF">HF854_06560</name>
</gene>
<feature type="compositionally biased region" description="Polar residues" evidence="1">
    <location>
        <begin position="236"/>
        <end position="248"/>
    </location>
</feature>
<accession>A0A848CC45</accession>
<dbReference type="EMBL" id="JABAFY010000019">
    <property type="protein sequence ID" value="NME52195.1"/>
    <property type="molecule type" value="Genomic_DNA"/>
</dbReference>
<evidence type="ECO:0000256" key="1">
    <source>
        <dbReference type="SAM" id="MobiDB-lite"/>
    </source>
</evidence>
<evidence type="ECO:0000313" key="3">
    <source>
        <dbReference type="EMBL" id="NME52195.1"/>
    </source>
</evidence>
<comment type="caution">
    <text evidence="3">The sequence shown here is derived from an EMBL/GenBank/DDBJ whole genome shotgun (WGS) entry which is preliminary data.</text>
</comment>
<dbReference type="PANTHER" id="PTHR41248">
    <property type="entry name" value="NORD PROTEIN"/>
    <property type="match status" value="1"/>
</dbReference>
<dbReference type="PANTHER" id="PTHR41248:SF1">
    <property type="entry name" value="NORD PROTEIN"/>
    <property type="match status" value="1"/>
</dbReference>
<evidence type="ECO:0000259" key="2">
    <source>
        <dbReference type="SMART" id="SM00327"/>
    </source>
</evidence>
<feature type="domain" description="VWFA" evidence="2">
    <location>
        <begin position="408"/>
        <end position="572"/>
    </location>
</feature>
<proteinExistence type="predicted"/>
<feature type="compositionally biased region" description="Basic and acidic residues" evidence="1">
    <location>
        <begin position="264"/>
        <end position="281"/>
    </location>
</feature>
<dbReference type="AlphaFoldDB" id="A0A848CC45"/>
<sequence length="572" mass="62975">MQAETKHIMSALPVVASILGDSLGVKVSIGEHSTAWTDGTSIFLPKLSVEGDETELGLVRGYISHEAGHIRYTDFVDLRAEALTALEQRLFNYFEDYRVEQRMAERYPGCRQDFLWLIRNLFATPFSREELENYAAQPLAALLDYVLYSVRALSLPVLRGSVCLLGQIVENHYPNLLGRFTSLISRVTDCRSTRDCLSLAREAAILLRGYLHSPTQQEEPPETNAPLPSQTNSAAITAPAQSGQPTSPKRNKREKQRQAEGALQEDKDQPAGENQKSEVSGHSKASPTPQEALAEALDGESTGLPADEGERIAKQLEACLKQSKNCRPHTAMLVEQRCPLHRLDPAQLAACKRVSNALQTRLGARLQTRVLRRSRASRSGRLDGHLLHRLVTDSAQVFRQQAEIRGLDTTVHILLDCSCSMAHKLKTACASCYVVASALSRIQGVRVALTAFPATDDNTSVCPVFRPGERTSDACLVTAHGSTPMAEAMLYALRELLRQRERRKLLIVLTDGSPDDFRTAMDVIDTAERLGIEVCGIGIDARAVTNLFSKSAVIRTVEELPKALFGLLTLTL</sequence>
<dbReference type="Pfam" id="PF00092">
    <property type="entry name" value="VWA"/>
    <property type="match status" value="1"/>
</dbReference>
<feature type="region of interest" description="Disordered" evidence="1">
    <location>
        <begin position="236"/>
        <end position="291"/>
    </location>
</feature>
<evidence type="ECO:0000313" key="4">
    <source>
        <dbReference type="Proteomes" id="UP000522333"/>
    </source>
</evidence>
<reference evidence="3 4" key="1">
    <citation type="submission" date="2020-04" db="EMBL/GenBank/DDBJ databases">
        <authorList>
            <person name="Hitch T.C.A."/>
            <person name="Wylensek D."/>
            <person name="Clavel T."/>
        </authorList>
    </citation>
    <scope>NUCLEOTIDE SEQUENCE [LARGE SCALE GENOMIC DNA]</scope>
    <source>
        <strain evidence="3 4">PG-251-APC-1</strain>
    </source>
</reference>